<dbReference type="AlphaFoldDB" id="A0AAV9NDM5"/>
<feature type="domain" description="F-box" evidence="1">
    <location>
        <begin position="139"/>
        <end position="175"/>
    </location>
</feature>
<protein>
    <recommendedName>
        <fullName evidence="1">F-box domain-containing protein</fullName>
    </recommendedName>
</protein>
<comment type="caution">
    <text evidence="2">The sequence shown here is derived from an EMBL/GenBank/DDBJ whole genome shotgun (WGS) entry which is preliminary data.</text>
</comment>
<dbReference type="CDD" id="cd09917">
    <property type="entry name" value="F-box_SF"/>
    <property type="match status" value="1"/>
</dbReference>
<dbReference type="Gene3D" id="3.80.10.10">
    <property type="entry name" value="Ribonuclease Inhibitor"/>
    <property type="match status" value="2"/>
</dbReference>
<dbReference type="InterPro" id="IPR001810">
    <property type="entry name" value="F-box_dom"/>
</dbReference>
<accession>A0AAV9NDM5</accession>
<dbReference type="PANTHER" id="PTHR13318">
    <property type="entry name" value="PARTNER OF PAIRED, ISOFORM B-RELATED"/>
    <property type="match status" value="1"/>
</dbReference>
<dbReference type="GO" id="GO:0019005">
    <property type="term" value="C:SCF ubiquitin ligase complex"/>
    <property type="evidence" value="ECO:0007669"/>
    <property type="project" value="TreeGrafter"/>
</dbReference>
<dbReference type="EMBL" id="JAVRRD010000009">
    <property type="protein sequence ID" value="KAK5055176.1"/>
    <property type="molecule type" value="Genomic_DNA"/>
</dbReference>
<evidence type="ECO:0000313" key="2">
    <source>
        <dbReference type="EMBL" id="KAK5055176.1"/>
    </source>
</evidence>
<dbReference type="Proteomes" id="UP001358417">
    <property type="component" value="Unassembled WGS sequence"/>
</dbReference>
<dbReference type="SUPFAM" id="SSF52047">
    <property type="entry name" value="RNI-like"/>
    <property type="match status" value="1"/>
</dbReference>
<dbReference type="SUPFAM" id="SSF81383">
    <property type="entry name" value="F-box domain"/>
    <property type="match status" value="1"/>
</dbReference>
<dbReference type="SUPFAM" id="SSF48452">
    <property type="entry name" value="TPR-like"/>
    <property type="match status" value="1"/>
</dbReference>
<dbReference type="InterPro" id="IPR036047">
    <property type="entry name" value="F-box-like_dom_sf"/>
</dbReference>
<dbReference type="InterPro" id="IPR032675">
    <property type="entry name" value="LRR_dom_sf"/>
</dbReference>
<keyword evidence="3" id="KW-1185">Reference proteome</keyword>
<evidence type="ECO:0000259" key="1">
    <source>
        <dbReference type="PROSITE" id="PS50181"/>
    </source>
</evidence>
<dbReference type="RefSeq" id="XP_064707607.1">
    <property type="nucleotide sequence ID" value="XM_064856431.1"/>
</dbReference>
<reference evidence="2 3" key="1">
    <citation type="submission" date="2023-08" db="EMBL/GenBank/DDBJ databases">
        <title>Black Yeasts Isolated from many extreme environments.</title>
        <authorList>
            <person name="Coleine C."/>
            <person name="Stajich J.E."/>
            <person name="Selbmann L."/>
        </authorList>
    </citation>
    <scope>NUCLEOTIDE SEQUENCE [LARGE SCALE GENOMIC DNA]</scope>
    <source>
        <strain evidence="2 3">CCFEE 5792</strain>
    </source>
</reference>
<gene>
    <name evidence="2" type="ORF">LTR84_012925</name>
</gene>
<dbReference type="PROSITE" id="PS50181">
    <property type="entry name" value="FBOX"/>
    <property type="match status" value="1"/>
</dbReference>
<dbReference type="GeneID" id="89981062"/>
<dbReference type="PANTHER" id="PTHR13318:SF190">
    <property type="entry name" value="PARTNER OF PAIRED, ISOFORM B"/>
    <property type="match status" value="1"/>
</dbReference>
<name>A0AAV9NDM5_9EURO</name>
<sequence length="569" mass="63643">MLKTLSACLLDCQTAVKDKKYDVALAALKTALQVSRKNCKEDYVNILDHRVAVYLNMEFLDLAFKDAKSMVRSDQKDGRGYLRCGQIERLLGNQNAAINWYKQGLKRVSSTHRAFPSLQKQLAKVESQLKKDVVFTKANDPMLALPLETVEFILSYLTYREVVGMTRVSRPWNKLFCGLRPIIDTIDYGAANKPVSAHMLRASLRKLRVAKSITATEMDKSGEAFIIKHLQVTTSLRELSHLELKLNSYPLRNLPWSKYNLKSLVLSGLSAFDGKGFGIEHVRTVLRDCPRLEALSVHNLQSHAALTDKDLNCPALRRLVLHDPSKNGVISQMTSSTLETMPNLEELSLRGVTVVPIHGLAIDLRKMALLKILHLREMQWRVSRIYLPVMLQDLRLGDQGLMANTAHPPEESFTSLTNLTSLDLVLEKHWPEYLAASLMPAPGDTKLSELRLSVNPEHADTVLQLLGSGSARKLRLLKLDGCQWLKDNHSGIFTTHLPELEDLTLGAAAITGVFIMDLIKAPRSRLKKVQLTNCNAVSGDIKPWAQGHGVNLTIKKPGITNGQRVREAH</sequence>
<dbReference type="InterPro" id="IPR011990">
    <property type="entry name" value="TPR-like_helical_dom_sf"/>
</dbReference>
<dbReference type="Gene3D" id="1.25.40.10">
    <property type="entry name" value="Tetratricopeptide repeat domain"/>
    <property type="match status" value="1"/>
</dbReference>
<proteinExistence type="predicted"/>
<dbReference type="GO" id="GO:0031146">
    <property type="term" value="P:SCF-dependent proteasomal ubiquitin-dependent protein catabolic process"/>
    <property type="evidence" value="ECO:0007669"/>
    <property type="project" value="TreeGrafter"/>
</dbReference>
<organism evidence="2 3">
    <name type="scientific">Exophiala bonariae</name>
    <dbReference type="NCBI Taxonomy" id="1690606"/>
    <lineage>
        <taxon>Eukaryota</taxon>
        <taxon>Fungi</taxon>
        <taxon>Dikarya</taxon>
        <taxon>Ascomycota</taxon>
        <taxon>Pezizomycotina</taxon>
        <taxon>Eurotiomycetes</taxon>
        <taxon>Chaetothyriomycetidae</taxon>
        <taxon>Chaetothyriales</taxon>
        <taxon>Herpotrichiellaceae</taxon>
        <taxon>Exophiala</taxon>
    </lineage>
</organism>
<evidence type="ECO:0000313" key="3">
    <source>
        <dbReference type="Proteomes" id="UP001358417"/>
    </source>
</evidence>